<gene>
    <name evidence="4" type="ORF">C4D60_Mb10t07520</name>
</gene>
<dbReference type="SMART" id="SM00212">
    <property type="entry name" value="UBCc"/>
    <property type="match status" value="1"/>
</dbReference>
<evidence type="ECO:0000256" key="2">
    <source>
        <dbReference type="SAM" id="Phobius"/>
    </source>
</evidence>
<evidence type="ECO:0000259" key="3">
    <source>
        <dbReference type="PROSITE" id="PS50127"/>
    </source>
</evidence>
<feature type="domain" description="UBC core" evidence="3">
    <location>
        <begin position="5"/>
        <end position="211"/>
    </location>
</feature>
<keyword evidence="2" id="KW-1133">Transmembrane helix</keyword>
<dbReference type="SUPFAM" id="SSF54495">
    <property type="entry name" value="UBC-like"/>
    <property type="match status" value="2"/>
</dbReference>
<dbReference type="Proteomes" id="UP000317650">
    <property type="component" value="Chromosome 10"/>
</dbReference>
<dbReference type="InterPro" id="IPR050113">
    <property type="entry name" value="Ub_conjugating_enzyme"/>
</dbReference>
<accession>A0A4S8IVC1</accession>
<dbReference type="PROSITE" id="PS50127">
    <property type="entry name" value="UBC_2"/>
    <property type="match status" value="1"/>
</dbReference>
<dbReference type="Gene3D" id="3.10.110.10">
    <property type="entry name" value="Ubiquitin Conjugating Enzyme"/>
    <property type="match status" value="2"/>
</dbReference>
<dbReference type="EMBL" id="PYDT01000008">
    <property type="protein sequence ID" value="THU52778.1"/>
    <property type="molecule type" value="Genomic_DNA"/>
</dbReference>
<comment type="caution">
    <text evidence="4">The sequence shown here is derived from an EMBL/GenBank/DDBJ whole genome shotgun (WGS) entry which is preliminary data.</text>
</comment>
<keyword evidence="2" id="KW-0812">Transmembrane</keyword>
<dbReference type="PANTHER" id="PTHR24067">
    <property type="entry name" value="UBIQUITIN-CONJUGATING ENZYME E2"/>
    <property type="match status" value="1"/>
</dbReference>
<keyword evidence="5" id="KW-1185">Reference proteome</keyword>
<dbReference type="CDD" id="cd23799">
    <property type="entry name" value="UBCc_UBE2J"/>
    <property type="match status" value="1"/>
</dbReference>
<feature type="region of interest" description="Disordered" evidence="1">
    <location>
        <begin position="213"/>
        <end position="246"/>
    </location>
</feature>
<dbReference type="InterPro" id="IPR000608">
    <property type="entry name" value="UBC"/>
</dbReference>
<reference evidence="4 5" key="1">
    <citation type="journal article" date="2019" name="Nat. Plants">
        <title>Genome sequencing of Musa balbisiana reveals subgenome evolution and function divergence in polyploid bananas.</title>
        <authorList>
            <person name="Yao X."/>
        </authorList>
    </citation>
    <scope>NUCLEOTIDE SEQUENCE [LARGE SCALE GENOMIC DNA]</scope>
    <source>
        <strain evidence="5">cv. DH-PKW</strain>
        <tissue evidence="4">Leaves</tissue>
    </source>
</reference>
<feature type="transmembrane region" description="Helical" evidence="2">
    <location>
        <begin position="261"/>
        <end position="282"/>
    </location>
</feature>
<evidence type="ECO:0000256" key="1">
    <source>
        <dbReference type="SAM" id="MobiDB-lite"/>
    </source>
</evidence>
<evidence type="ECO:0000313" key="5">
    <source>
        <dbReference type="Proteomes" id="UP000317650"/>
    </source>
</evidence>
<sequence length="284" mass="32328">MADRACVKRLQKEYRAICKEPPPQIVARPSASDILDWRKNHLLRLWHVLLLLIFLIGEPPPQIVARPSASDILDWRNCCLRTYDFVLEGTEGTPFAGGCYYGRLKFSPDYPFKPPSIRMVTPNGRFVPNEKICLSMSDFHPESWNPMWSVSSILTGLLSFMLDKHQTTGSIRSSDNEKRELAKASLAYNCESKNCPSFKKLFPEYVEKYNQQKSRASAISQQPPEDKSGHLSAKPEQTGTQDLKDKEFVNDAGKRRQGKQLPFWIVLLLLSIFGIVIALPLMQL</sequence>
<dbReference type="Pfam" id="PF00179">
    <property type="entry name" value="UQ_con"/>
    <property type="match status" value="1"/>
</dbReference>
<name>A0A4S8IVC1_MUSBA</name>
<evidence type="ECO:0000313" key="4">
    <source>
        <dbReference type="EMBL" id="THU52778.1"/>
    </source>
</evidence>
<dbReference type="STRING" id="52838.A0A4S8IVC1"/>
<feature type="compositionally biased region" description="Polar residues" evidence="1">
    <location>
        <begin position="213"/>
        <end position="223"/>
    </location>
</feature>
<keyword evidence="2" id="KW-0472">Membrane</keyword>
<organism evidence="4 5">
    <name type="scientific">Musa balbisiana</name>
    <name type="common">Banana</name>
    <dbReference type="NCBI Taxonomy" id="52838"/>
    <lineage>
        <taxon>Eukaryota</taxon>
        <taxon>Viridiplantae</taxon>
        <taxon>Streptophyta</taxon>
        <taxon>Embryophyta</taxon>
        <taxon>Tracheophyta</taxon>
        <taxon>Spermatophyta</taxon>
        <taxon>Magnoliopsida</taxon>
        <taxon>Liliopsida</taxon>
        <taxon>Zingiberales</taxon>
        <taxon>Musaceae</taxon>
        <taxon>Musa</taxon>
    </lineage>
</organism>
<dbReference type="AlphaFoldDB" id="A0A4S8IVC1"/>
<proteinExistence type="predicted"/>
<protein>
    <recommendedName>
        <fullName evidence="3">UBC core domain-containing protein</fullName>
    </recommendedName>
</protein>
<dbReference type="InterPro" id="IPR016135">
    <property type="entry name" value="UBQ-conjugating_enzyme/RWD"/>
</dbReference>